<keyword evidence="3" id="KW-1185">Reference proteome</keyword>
<evidence type="ECO:0000256" key="1">
    <source>
        <dbReference type="SAM" id="MobiDB-lite"/>
    </source>
</evidence>
<protein>
    <recommendedName>
        <fullName evidence="4">LisH domain-containing protein</fullName>
    </recommendedName>
</protein>
<dbReference type="InterPro" id="IPR006594">
    <property type="entry name" value="LisH"/>
</dbReference>
<evidence type="ECO:0000313" key="3">
    <source>
        <dbReference type="Proteomes" id="UP000886523"/>
    </source>
</evidence>
<dbReference type="OrthoDB" id="5600002at2759"/>
<gene>
    <name evidence="2" type="ORF">BS47DRAFT_1042818</name>
</gene>
<accession>A0A9P6AVJ0</accession>
<evidence type="ECO:0008006" key="4">
    <source>
        <dbReference type="Google" id="ProtNLM"/>
    </source>
</evidence>
<sequence>MAQPQSSPSTSTQASSAPGGQTPSKSNNADAHSSPAFSLQTLDWEGDKLLHIYMMDYCRKRNFTKTVQSLSSEADLAIETSAPINAPQGLLFE</sequence>
<dbReference type="AlphaFoldDB" id="A0A9P6AVJ0"/>
<comment type="caution">
    <text evidence="2">The sequence shown here is derived from an EMBL/GenBank/DDBJ whole genome shotgun (WGS) entry which is preliminary data.</text>
</comment>
<name>A0A9P6AVJ0_9AGAM</name>
<evidence type="ECO:0000313" key="2">
    <source>
        <dbReference type="EMBL" id="KAF9512697.1"/>
    </source>
</evidence>
<feature type="region of interest" description="Disordered" evidence="1">
    <location>
        <begin position="1"/>
        <end position="36"/>
    </location>
</feature>
<feature type="compositionally biased region" description="Low complexity" evidence="1">
    <location>
        <begin position="1"/>
        <end position="18"/>
    </location>
</feature>
<dbReference type="EMBL" id="MU128983">
    <property type="protein sequence ID" value="KAF9512697.1"/>
    <property type="molecule type" value="Genomic_DNA"/>
</dbReference>
<organism evidence="2 3">
    <name type="scientific">Hydnum rufescens UP504</name>
    <dbReference type="NCBI Taxonomy" id="1448309"/>
    <lineage>
        <taxon>Eukaryota</taxon>
        <taxon>Fungi</taxon>
        <taxon>Dikarya</taxon>
        <taxon>Basidiomycota</taxon>
        <taxon>Agaricomycotina</taxon>
        <taxon>Agaricomycetes</taxon>
        <taxon>Cantharellales</taxon>
        <taxon>Hydnaceae</taxon>
        <taxon>Hydnum</taxon>
    </lineage>
</organism>
<dbReference type="Proteomes" id="UP000886523">
    <property type="component" value="Unassembled WGS sequence"/>
</dbReference>
<proteinExistence type="predicted"/>
<dbReference type="PROSITE" id="PS50896">
    <property type="entry name" value="LISH"/>
    <property type="match status" value="1"/>
</dbReference>
<reference evidence="2" key="1">
    <citation type="journal article" date="2020" name="Nat. Commun.">
        <title>Large-scale genome sequencing of mycorrhizal fungi provides insights into the early evolution of symbiotic traits.</title>
        <authorList>
            <person name="Miyauchi S."/>
            <person name="Kiss E."/>
            <person name="Kuo A."/>
            <person name="Drula E."/>
            <person name="Kohler A."/>
            <person name="Sanchez-Garcia M."/>
            <person name="Morin E."/>
            <person name="Andreopoulos B."/>
            <person name="Barry K.W."/>
            <person name="Bonito G."/>
            <person name="Buee M."/>
            <person name="Carver A."/>
            <person name="Chen C."/>
            <person name="Cichocki N."/>
            <person name="Clum A."/>
            <person name="Culley D."/>
            <person name="Crous P.W."/>
            <person name="Fauchery L."/>
            <person name="Girlanda M."/>
            <person name="Hayes R.D."/>
            <person name="Keri Z."/>
            <person name="LaButti K."/>
            <person name="Lipzen A."/>
            <person name="Lombard V."/>
            <person name="Magnuson J."/>
            <person name="Maillard F."/>
            <person name="Murat C."/>
            <person name="Nolan M."/>
            <person name="Ohm R.A."/>
            <person name="Pangilinan J."/>
            <person name="Pereira M.F."/>
            <person name="Perotto S."/>
            <person name="Peter M."/>
            <person name="Pfister S."/>
            <person name="Riley R."/>
            <person name="Sitrit Y."/>
            <person name="Stielow J.B."/>
            <person name="Szollosi G."/>
            <person name="Zifcakova L."/>
            <person name="Stursova M."/>
            <person name="Spatafora J.W."/>
            <person name="Tedersoo L."/>
            <person name="Vaario L.M."/>
            <person name="Yamada A."/>
            <person name="Yan M."/>
            <person name="Wang P."/>
            <person name="Xu J."/>
            <person name="Bruns T."/>
            <person name="Baldrian P."/>
            <person name="Vilgalys R."/>
            <person name="Dunand C."/>
            <person name="Henrissat B."/>
            <person name="Grigoriev I.V."/>
            <person name="Hibbett D."/>
            <person name="Nagy L.G."/>
            <person name="Martin F.M."/>
        </authorList>
    </citation>
    <scope>NUCLEOTIDE SEQUENCE</scope>
    <source>
        <strain evidence="2">UP504</strain>
    </source>
</reference>
<feature type="compositionally biased region" description="Polar residues" evidence="1">
    <location>
        <begin position="19"/>
        <end position="36"/>
    </location>
</feature>